<keyword evidence="6" id="KW-1185">Reference proteome</keyword>
<feature type="region of interest" description="Disordered" evidence="2">
    <location>
        <begin position="814"/>
        <end position="900"/>
    </location>
</feature>
<dbReference type="InterPro" id="IPR057670">
    <property type="entry name" value="SH3_retrovirus"/>
</dbReference>
<evidence type="ECO:0000259" key="4">
    <source>
        <dbReference type="PROSITE" id="PS50994"/>
    </source>
</evidence>
<dbReference type="Pfam" id="PF25597">
    <property type="entry name" value="SH3_retrovirus"/>
    <property type="match status" value="1"/>
</dbReference>
<feature type="region of interest" description="Disordered" evidence="2">
    <location>
        <begin position="299"/>
        <end position="332"/>
    </location>
</feature>
<feature type="compositionally biased region" description="Low complexity" evidence="2">
    <location>
        <begin position="307"/>
        <end position="320"/>
    </location>
</feature>
<dbReference type="InterPro" id="IPR025724">
    <property type="entry name" value="GAG-pre-integrase_dom"/>
</dbReference>
<dbReference type="GO" id="GO:0015074">
    <property type="term" value="P:DNA integration"/>
    <property type="evidence" value="ECO:0007669"/>
    <property type="project" value="InterPro"/>
</dbReference>
<keyword evidence="3" id="KW-0472">Membrane</keyword>
<accession>A0AAQ3XDX5</accession>
<dbReference type="PROSITE" id="PS50994">
    <property type="entry name" value="INTEGRASE"/>
    <property type="match status" value="1"/>
</dbReference>
<dbReference type="Pfam" id="PF13976">
    <property type="entry name" value="gag_pre-integrs"/>
    <property type="match status" value="1"/>
</dbReference>
<evidence type="ECO:0000313" key="6">
    <source>
        <dbReference type="Proteomes" id="UP001341281"/>
    </source>
</evidence>
<dbReference type="GO" id="GO:0006508">
    <property type="term" value="P:proteolysis"/>
    <property type="evidence" value="ECO:0007669"/>
    <property type="project" value="UniProtKB-KW"/>
</dbReference>
<dbReference type="Gene3D" id="3.30.420.10">
    <property type="entry name" value="Ribonuclease H-like superfamily/Ribonuclease H"/>
    <property type="match status" value="1"/>
</dbReference>
<dbReference type="EMBL" id="CP144753">
    <property type="protein sequence ID" value="WVZ94316.1"/>
    <property type="molecule type" value="Genomic_DNA"/>
</dbReference>
<evidence type="ECO:0000256" key="2">
    <source>
        <dbReference type="SAM" id="MobiDB-lite"/>
    </source>
</evidence>
<feature type="domain" description="Integrase catalytic" evidence="4">
    <location>
        <begin position="543"/>
        <end position="709"/>
    </location>
</feature>
<evidence type="ECO:0000313" key="5">
    <source>
        <dbReference type="EMBL" id="WVZ94316.1"/>
    </source>
</evidence>
<keyword evidence="1" id="KW-0378">Hydrolase</keyword>
<dbReference type="InterPro" id="IPR054722">
    <property type="entry name" value="PolX-like_BBD"/>
</dbReference>
<dbReference type="Pfam" id="PF00665">
    <property type="entry name" value="rve"/>
    <property type="match status" value="1"/>
</dbReference>
<dbReference type="AlphaFoldDB" id="A0AAQ3XDX5"/>
<dbReference type="InterPro" id="IPR039537">
    <property type="entry name" value="Retrotran_Ty1/copia-like"/>
</dbReference>
<reference evidence="5 6" key="1">
    <citation type="submission" date="2024-02" db="EMBL/GenBank/DDBJ databases">
        <title>High-quality chromosome-scale genome assembly of Pensacola bahiagrass (Paspalum notatum Flugge var. saurae).</title>
        <authorList>
            <person name="Vega J.M."/>
            <person name="Podio M."/>
            <person name="Orjuela J."/>
            <person name="Siena L.A."/>
            <person name="Pessino S.C."/>
            <person name="Combes M.C."/>
            <person name="Mariac C."/>
            <person name="Albertini E."/>
            <person name="Pupilli F."/>
            <person name="Ortiz J.P.A."/>
            <person name="Leblanc O."/>
        </authorList>
    </citation>
    <scope>NUCLEOTIDE SEQUENCE [LARGE SCALE GENOMIC DNA]</scope>
    <source>
        <strain evidence="5">R1</strain>
        <tissue evidence="5">Leaf</tissue>
    </source>
</reference>
<dbReference type="PANTHER" id="PTHR42648">
    <property type="entry name" value="TRANSPOSASE, PUTATIVE-RELATED"/>
    <property type="match status" value="1"/>
</dbReference>
<evidence type="ECO:0000256" key="1">
    <source>
        <dbReference type="ARBA" id="ARBA00022670"/>
    </source>
</evidence>
<name>A0AAQ3XDX5_PASNO</name>
<feature type="compositionally biased region" description="Low complexity" evidence="2">
    <location>
        <begin position="814"/>
        <end position="842"/>
    </location>
</feature>
<dbReference type="SUPFAM" id="SSF53098">
    <property type="entry name" value="Ribonuclease H-like"/>
    <property type="match status" value="1"/>
</dbReference>
<evidence type="ECO:0000256" key="3">
    <source>
        <dbReference type="SAM" id="Phobius"/>
    </source>
</evidence>
<proteinExistence type="predicted"/>
<gene>
    <name evidence="5" type="ORF">U9M48_040221</name>
</gene>
<organism evidence="5 6">
    <name type="scientific">Paspalum notatum var. saurae</name>
    <dbReference type="NCBI Taxonomy" id="547442"/>
    <lineage>
        <taxon>Eukaryota</taxon>
        <taxon>Viridiplantae</taxon>
        <taxon>Streptophyta</taxon>
        <taxon>Embryophyta</taxon>
        <taxon>Tracheophyta</taxon>
        <taxon>Spermatophyta</taxon>
        <taxon>Magnoliopsida</taxon>
        <taxon>Liliopsida</taxon>
        <taxon>Poales</taxon>
        <taxon>Poaceae</taxon>
        <taxon>PACMAD clade</taxon>
        <taxon>Panicoideae</taxon>
        <taxon>Andropogonodae</taxon>
        <taxon>Paspaleae</taxon>
        <taxon>Paspalinae</taxon>
        <taxon>Paspalum</taxon>
    </lineage>
</organism>
<protein>
    <recommendedName>
        <fullName evidence="4">Integrase catalytic domain-containing protein</fullName>
    </recommendedName>
</protein>
<sequence length="1031" mass="113210">MAPSTPSNGGVPVLHCPLLFDGTNYRVWVPRMRWHMRGLRLWEFLTGELPCPPCPTAPTRPVIPEKATDEAKEKLLEEFNDLLKSYESQFSAYRCWLDEDARAGSILTASMEDQFAARLLTLIGLIRCGLFFVIAMSPLEQLLYHGDLTVDELYTQLSAIWRQIDSLRPSLSPSTCEFCHAHQSDIELQRTYAFLTRLHDEYEPLRAQLLARHPFVSLMDVVAAVRNKETRLRSAGLLPSASALAARSSLSRPAVVPPSLPSSATAPSPSARGGGGGLHCDYCGKDGHVEAYCYRKRKAQRSQTRPASQTSLASQSSASTRAGVSQRSSTDPVTQEMLMLLRRLAASSPSRTASIATLPSGSPGSAATSQSSTQGPPGTNTWILDSGASFHMTPDRTFLSSIHSSSRSLTVHTADGSFLSVVGKGTLLSSSFHVPDVSYDRHTGHLVGTGPRRRDSQRLWELDWLRLSSAASASSDGSALAASSTSSFAQWHHKLGHLCGSRLSTLIRRGLLGSVSGHESLAQCQGCRLGKQIQLPYNSSESVSERPFDLVHSDVWGPAPFVSKGGHRYYIIFIDDFSRHIWIYFMKNRSEALSIYKNFSAMVRTHFDTSIRVFRADSAGEYLSAALRQVLSEQGTLAQFSCPGAHAQNGVAERKHRHLFETARALMLAFSVSPHFWAEAVSTATYLINIQPSSALHGGIPLERLCGKTPDYSDLRLFGCVCYVLLAPRERTKLTAQSVECVFLGYSAEHKGYRCWDPVGRRIRISRDVVFDESRPFYPRPTSDASLASLVDPLSFLFIPDIAIAHRPSPLVPSSTVSSTGVVPPSVVSPVESSSESSSLTPDYTTKPPVTQVYTRRSALTPLEPTSDEPSSGPSEPFFDEPSPAASSPEQLRHGHRPRQPVDRYGFGRVTWQGFAGSVLFEPLSYRDAILHLEWQLAMAEEIAALERTSTWDLVPTPSHVRPITCKWVYKVKTRSMDLLSAIRLVLLPVVFGGNMVVIMTRPLLLVAHMTTVRALLAVASFVRGPSLGLM</sequence>
<dbReference type="Pfam" id="PF22936">
    <property type="entry name" value="Pol_BBD"/>
    <property type="match status" value="1"/>
</dbReference>
<dbReference type="InterPro" id="IPR012337">
    <property type="entry name" value="RNaseH-like_sf"/>
</dbReference>
<dbReference type="InterPro" id="IPR001584">
    <property type="entry name" value="Integrase_cat-core"/>
</dbReference>
<feature type="region of interest" description="Disordered" evidence="2">
    <location>
        <begin position="351"/>
        <end position="378"/>
    </location>
</feature>
<feature type="compositionally biased region" description="Low complexity" evidence="2">
    <location>
        <begin position="261"/>
        <end position="271"/>
    </location>
</feature>
<keyword evidence="1" id="KW-0645">Protease</keyword>
<keyword evidence="3" id="KW-0812">Transmembrane</keyword>
<keyword evidence="3" id="KW-1133">Transmembrane helix</keyword>
<feature type="transmembrane region" description="Helical" evidence="3">
    <location>
        <begin position="979"/>
        <end position="998"/>
    </location>
</feature>
<dbReference type="PANTHER" id="PTHR42648:SF26">
    <property type="entry name" value="INTEGRASE CATALYTIC DOMAIN-CONTAINING PROTEIN"/>
    <property type="match status" value="1"/>
</dbReference>
<dbReference type="InterPro" id="IPR036397">
    <property type="entry name" value="RNaseH_sf"/>
</dbReference>
<dbReference type="Proteomes" id="UP001341281">
    <property type="component" value="Chromosome 09"/>
</dbReference>
<dbReference type="GO" id="GO:0003676">
    <property type="term" value="F:nucleic acid binding"/>
    <property type="evidence" value="ECO:0007669"/>
    <property type="project" value="InterPro"/>
</dbReference>
<feature type="region of interest" description="Disordered" evidence="2">
    <location>
        <begin position="252"/>
        <end position="275"/>
    </location>
</feature>
<dbReference type="GO" id="GO:0008233">
    <property type="term" value="F:peptidase activity"/>
    <property type="evidence" value="ECO:0007669"/>
    <property type="project" value="UniProtKB-KW"/>
</dbReference>
<feature type="compositionally biased region" description="Polar residues" evidence="2">
    <location>
        <begin position="322"/>
        <end position="332"/>
    </location>
</feature>